<dbReference type="GO" id="GO:0005886">
    <property type="term" value="C:plasma membrane"/>
    <property type="evidence" value="ECO:0007669"/>
    <property type="project" value="TreeGrafter"/>
</dbReference>
<dbReference type="PANTHER" id="PTHR30028:SF0">
    <property type="entry name" value="PROTEIN ALUMINUM SENSITIVE 3"/>
    <property type="match status" value="1"/>
</dbReference>
<evidence type="ECO:0000256" key="3">
    <source>
        <dbReference type="ARBA" id="ARBA00022692"/>
    </source>
</evidence>
<dbReference type="eggNOG" id="COG0390">
    <property type="taxonomic scope" value="Bacteria"/>
</dbReference>
<dbReference type="PANTHER" id="PTHR30028">
    <property type="entry name" value="UPF0014 INNER MEMBRANE PROTEIN YBBM-RELATED"/>
    <property type="match status" value="1"/>
</dbReference>
<dbReference type="AlphaFoldDB" id="V5WI73"/>
<dbReference type="KEGG" id="slr:L21SP2_1959"/>
<organism evidence="7 8">
    <name type="scientific">Salinispira pacifica</name>
    <dbReference type="NCBI Taxonomy" id="1307761"/>
    <lineage>
        <taxon>Bacteria</taxon>
        <taxon>Pseudomonadati</taxon>
        <taxon>Spirochaetota</taxon>
        <taxon>Spirochaetia</taxon>
        <taxon>Spirochaetales</taxon>
        <taxon>Spirochaetaceae</taxon>
        <taxon>Salinispira</taxon>
    </lineage>
</organism>
<evidence type="ECO:0000256" key="1">
    <source>
        <dbReference type="ARBA" id="ARBA00004141"/>
    </source>
</evidence>
<dbReference type="HOGENOM" id="CLU_076147_1_0_12"/>
<gene>
    <name evidence="7" type="ORF">L21SP2_1959</name>
</gene>
<feature type="transmembrane region" description="Helical" evidence="6">
    <location>
        <begin position="47"/>
        <end position="66"/>
    </location>
</feature>
<accession>V5WI73</accession>
<comment type="subcellular location">
    <subcellularLocation>
        <location evidence="1">Membrane</location>
        <topology evidence="1">Multi-pass membrane protein</topology>
    </subcellularLocation>
</comment>
<feature type="transmembrane region" description="Helical" evidence="6">
    <location>
        <begin position="129"/>
        <end position="149"/>
    </location>
</feature>
<comment type="similarity">
    <text evidence="2">Belongs to the UPF0014 family.</text>
</comment>
<proteinExistence type="inferred from homology"/>
<evidence type="ECO:0000256" key="2">
    <source>
        <dbReference type="ARBA" id="ARBA00005268"/>
    </source>
</evidence>
<evidence type="ECO:0000256" key="6">
    <source>
        <dbReference type="SAM" id="Phobius"/>
    </source>
</evidence>
<feature type="transmembrane region" description="Helical" evidence="6">
    <location>
        <begin position="196"/>
        <end position="216"/>
    </location>
</feature>
<feature type="transmembrane region" description="Helical" evidence="6">
    <location>
        <begin position="20"/>
        <end position="40"/>
    </location>
</feature>
<evidence type="ECO:0000313" key="7">
    <source>
        <dbReference type="EMBL" id="AHC15330.1"/>
    </source>
</evidence>
<sequence>MWESFLAFIENSGMQWDQWIIAYLILLVPVIISMGMKLELHGELVKVSLRAVVQLLFIALLLLPIFAGHWSLKLLIILVMILMGARVSWERGREIPGAFVTSLLAMSMSTVSIIGVFLLSGGLENQANIAIPIFGMLVGNASRSIALLFSRTLSDFSSQQEMVEALMLDGMDFRSAMRIPMQMSMKTALVPRIDSLKTLGIVHIPGAMAGMMVAGASPLEAAGYQILIFFGIIASSAIATIITNYRSYRLLFLSTYPHLHWKQ</sequence>
<evidence type="ECO:0000313" key="8">
    <source>
        <dbReference type="Proteomes" id="UP000018680"/>
    </source>
</evidence>
<keyword evidence="8" id="KW-1185">Reference proteome</keyword>
<keyword evidence="3 6" id="KW-0812">Transmembrane</keyword>
<keyword evidence="4 6" id="KW-1133">Transmembrane helix</keyword>
<evidence type="ECO:0000256" key="4">
    <source>
        <dbReference type="ARBA" id="ARBA00022989"/>
    </source>
</evidence>
<dbReference type="EMBL" id="CP006939">
    <property type="protein sequence ID" value="AHC15330.1"/>
    <property type="molecule type" value="Genomic_DNA"/>
</dbReference>
<dbReference type="Proteomes" id="UP000018680">
    <property type="component" value="Chromosome"/>
</dbReference>
<reference evidence="7 8" key="1">
    <citation type="journal article" date="2015" name="Stand. Genomic Sci.">
        <title>Complete genome sequence and description of Salinispira pacifica gen. nov., sp. nov., a novel spirochaete isolated form a hypersaline microbial mat.</title>
        <authorList>
            <person name="Ben Hania W."/>
            <person name="Joseph M."/>
            <person name="Schumann P."/>
            <person name="Bunk B."/>
            <person name="Fiebig A."/>
            <person name="Sproer C."/>
            <person name="Klenk H.P."/>
            <person name="Fardeau M.L."/>
            <person name="Spring S."/>
        </authorList>
    </citation>
    <scope>NUCLEOTIDE SEQUENCE [LARGE SCALE GENOMIC DNA]</scope>
    <source>
        <strain evidence="7 8">L21-RPul-D2</strain>
    </source>
</reference>
<dbReference type="RefSeq" id="WP_024268247.1">
    <property type="nucleotide sequence ID" value="NC_023035.1"/>
</dbReference>
<dbReference type="Pfam" id="PF03649">
    <property type="entry name" value="UPF0014"/>
    <property type="match status" value="1"/>
</dbReference>
<dbReference type="InterPro" id="IPR005226">
    <property type="entry name" value="UPF0014_fam"/>
</dbReference>
<protein>
    <submittedName>
        <fullName evidence="7">YbbM seven transmembrane helix protein</fullName>
    </submittedName>
</protein>
<keyword evidence="5 6" id="KW-0472">Membrane</keyword>
<feature type="transmembrane region" description="Helical" evidence="6">
    <location>
        <begin position="101"/>
        <end position="123"/>
    </location>
</feature>
<evidence type="ECO:0000256" key="5">
    <source>
        <dbReference type="ARBA" id="ARBA00023136"/>
    </source>
</evidence>
<feature type="transmembrane region" description="Helical" evidence="6">
    <location>
        <begin position="222"/>
        <end position="242"/>
    </location>
</feature>
<name>V5WI73_9SPIO</name>